<dbReference type="InterPro" id="IPR011083">
    <property type="entry name" value="Phage_tail_collar_dom"/>
</dbReference>
<reference evidence="3 4" key="1">
    <citation type="submission" date="2018-12" db="EMBL/GenBank/DDBJ databases">
        <authorList>
            <consortium name="Pathogen Informatics"/>
        </authorList>
    </citation>
    <scope>NUCLEOTIDE SEQUENCE [LARGE SCALE GENOMIC DNA]</scope>
    <source>
        <strain evidence="3 4">NCTC7357</strain>
    </source>
</reference>
<evidence type="ECO:0000256" key="1">
    <source>
        <dbReference type="SAM" id="MobiDB-lite"/>
    </source>
</evidence>
<dbReference type="Gene3D" id="3.90.1340.10">
    <property type="entry name" value="Phage tail collar domain"/>
    <property type="match status" value="1"/>
</dbReference>
<dbReference type="Pfam" id="PF07484">
    <property type="entry name" value="Collar"/>
    <property type="match status" value="1"/>
</dbReference>
<dbReference type="InterPro" id="IPR037053">
    <property type="entry name" value="Phage_tail_collar_dom_sf"/>
</dbReference>
<sequence>MADLPYGTIVMFSGKAIPDGWLLCDGRNNTPNLIDRFILGGELANINKKNDKSFKNHDNYNSLRIMEETDSVPVSIKISVDGHALTESEMPSHSHKQGDLYDLDYGFAYGHWTENSNGHWINGGKLNNNTQPRYAPISDKTGNGNAHSHSASADSEATKHKHQADIMPPYFILAFIMYTG</sequence>
<proteinExistence type="predicted"/>
<dbReference type="EMBL" id="LR134334">
    <property type="protein sequence ID" value="VEF73934.1"/>
    <property type="molecule type" value="Genomic_DNA"/>
</dbReference>
<gene>
    <name evidence="3" type="ORF">NCTC7357_02215</name>
</gene>
<dbReference type="SUPFAM" id="SSF88874">
    <property type="entry name" value="Receptor-binding domain of short tail fibre protein gp12"/>
    <property type="match status" value="1"/>
</dbReference>
<evidence type="ECO:0000313" key="4">
    <source>
        <dbReference type="Proteomes" id="UP000277437"/>
    </source>
</evidence>
<evidence type="ECO:0000259" key="2">
    <source>
        <dbReference type="Pfam" id="PF07484"/>
    </source>
</evidence>
<dbReference type="CDD" id="cd22641">
    <property type="entry name" value="C24-like"/>
    <property type="match status" value="1"/>
</dbReference>
<feature type="region of interest" description="Disordered" evidence="1">
    <location>
        <begin position="131"/>
        <end position="161"/>
    </location>
</feature>
<dbReference type="Proteomes" id="UP000277437">
    <property type="component" value="Chromosome"/>
</dbReference>
<protein>
    <recommendedName>
        <fullName evidence="2">Phage tail collar domain-containing protein</fullName>
    </recommendedName>
</protein>
<feature type="domain" description="Phage tail collar" evidence="2">
    <location>
        <begin position="7"/>
        <end position="28"/>
    </location>
</feature>
<evidence type="ECO:0000313" key="3">
    <source>
        <dbReference type="EMBL" id="VEF73934.1"/>
    </source>
</evidence>
<organism evidence="3 4">
    <name type="scientific">Pseudomonas chlororaphis</name>
    <dbReference type="NCBI Taxonomy" id="587753"/>
    <lineage>
        <taxon>Bacteria</taxon>
        <taxon>Pseudomonadati</taxon>
        <taxon>Pseudomonadota</taxon>
        <taxon>Gammaproteobacteria</taxon>
        <taxon>Pseudomonadales</taxon>
        <taxon>Pseudomonadaceae</taxon>
        <taxon>Pseudomonas</taxon>
    </lineage>
</organism>
<name>A0AAX3FV59_9PSED</name>
<dbReference type="RefSeq" id="WP_124325321.1">
    <property type="nucleotide sequence ID" value="NZ_CP118137.1"/>
</dbReference>
<dbReference type="AlphaFoldDB" id="A0AAX3FV59"/>
<feature type="compositionally biased region" description="Low complexity" evidence="1">
    <location>
        <begin position="146"/>
        <end position="155"/>
    </location>
</feature>
<accession>A0AAX3FV59</accession>